<evidence type="ECO:0000256" key="4">
    <source>
        <dbReference type="ARBA" id="ARBA00023242"/>
    </source>
</evidence>
<evidence type="ECO:0000256" key="2">
    <source>
        <dbReference type="ARBA" id="ARBA00023125"/>
    </source>
</evidence>
<accession>A0AAN7J6D0</accession>
<evidence type="ECO:0000313" key="8">
    <source>
        <dbReference type="Proteomes" id="UP001324115"/>
    </source>
</evidence>
<reference evidence="7 8" key="1">
    <citation type="journal article" date="2023" name="G3 (Bethesda)">
        <title>A haplotype-resolved chromosome-scale genome for Quercus rubra L. provides insights into the genetics of adaptive traits for red oak species.</title>
        <authorList>
            <person name="Kapoor B."/>
            <person name="Jenkins J."/>
            <person name="Schmutz J."/>
            <person name="Zhebentyayeva T."/>
            <person name="Kuelheim C."/>
            <person name="Coggeshall M."/>
            <person name="Heim C."/>
            <person name="Lasky J.R."/>
            <person name="Leites L."/>
            <person name="Islam-Faridi N."/>
            <person name="Romero-Severson J."/>
            <person name="DeLeo V.L."/>
            <person name="Lucas S.M."/>
            <person name="Lazic D."/>
            <person name="Gailing O."/>
            <person name="Carlson J."/>
            <person name="Staton M."/>
        </authorList>
    </citation>
    <scope>NUCLEOTIDE SEQUENCE [LARGE SCALE GENOMIC DNA]</scope>
    <source>
        <strain evidence="7">Pseudo-F2</strain>
    </source>
</reference>
<evidence type="ECO:0000256" key="5">
    <source>
        <dbReference type="SAM" id="MobiDB-lite"/>
    </source>
</evidence>
<dbReference type="SUPFAM" id="SSF101941">
    <property type="entry name" value="NAC domain"/>
    <property type="match status" value="1"/>
</dbReference>
<keyword evidence="3" id="KW-0804">Transcription</keyword>
<dbReference type="AlphaFoldDB" id="A0AAN7J6D0"/>
<evidence type="ECO:0000256" key="3">
    <source>
        <dbReference type="ARBA" id="ARBA00023163"/>
    </source>
</evidence>
<dbReference type="GO" id="GO:0003677">
    <property type="term" value="F:DNA binding"/>
    <property type="evidence" value="ECO:0007669"/>
    <property type="project" value="UniProtKB-KW"/>
</dbReference>
<comment type="caution">
    <text evidence="7">The sequence shown here is derived from an EMBL/GenBank/DDBJ whole genome shotgun (WGS) entry which is preliminary data.</text>
</comment>
<feature type="region of interest" description="Disordered" evidence="5">
    <location>
        <begin position="231"/>
        <end position="291"/>
    </location>
</feature>
<dbReference type="Proteomes" id="UP001324115">
    <property type="component" value="Unassembled WGS sequence"/>
</dbReference>
<gene>
    <name evidence="7" type="ORF">RGQ29_009630</name>
</gene>
<keyword evidence="8" id="KW-1185">Reference proteome</keyword>
<dbReference type="Gene3D" id="2.170.150.80">
    <property type="entry name" value="NAC domain"/>
    <property type="match status" value="1"/>
</dbReference>
<dbReference type="GO" id="GO:0006355">
    <property type="term" value="P:regulation of DNA-templated transcription"/>
    <property type="evidence" value="ECO:0007669"/>
    <property type="project" value="InterPro"/>
</dbReference>
<dbReference type="Pfam" id="PF02365">
    <property type="entry name" value="NAM"/>
    <property type="match status" value="1"/>
</dbReference>
<organism evidence="7 8">
    <name type="scientific">Quercus rubra</name>
    <name type="common">Northern red oak</name>
    <name type="synonym">Quercus borealis</name>
    <dbReference type="NCBI Taxonomy" id="3512"/>
    <lineage>
        <taxon>Eukaryota</taxon>
        <taxon>Viridiplantae</taxon>
        <taxon>Streptophyta</taxon>
        <taxon>Embryophyta</taxon>
        <taxon>Tracheophyta</taxon>
        <taxon>Spermatophyta</taxon>
        <taxon>Magnoliopsida</taxon>
        <taxon>eudicotyledons</taxon>
        <taxon>Gunneridae</taxon>
        <taxon>Pentapetalae</taxon>
        <taxon>rosids</taxon>
        <taxon>fabids</taxon>
        <taxon>Fagales</taxon>
        <taxon>Fagaceae</taxon>
        <taxon>Quercus</taxon>
    </lineage>
</organism>
<dbReference type="EMBL" id="JAXUIC010000002">
    <property type="protein sequence ID" value="KAK4599665.1"/>
    <property type="molecule type" value="Genomic_DNA"/>
</dbReference>
<evidence type="ECO:0000256" key="1">
    <source>
        <dbReference type="ARBA" id="ARBA00023015"/>
    </source>
</evidence>
<feature type="domain" description="NAC" evidence="6">
    <location>
        <begin position="8"/>
        <end position="144"/>
    </location>
</feature>
<evidence type="ECO:0000259" key="6">
    <source>
        <dbReference type="PROSITE" id="PS51005"/>
    </source>
</evidence>
<dbReference type="InterPro" id="IPR003441">
    <property type="entry name" value="NAC-dom"/>
</dbReference>
<evidence type="ECO:0000313" key="7">
    <source>
        <dbReference type="EMBL" id="KAK4599665.1"/>
    </source>
</evidence>
<protein>
    <recommendedName>
        <fullName evidence="6">NAC domain-containing protein</fullName>
    </recommendedName>
</protein>
<name>A0AAN7J6D0_QUERU</name>
<feature type="compositionally biased region" description="Polar residues" evidence="5">
    <location>
        <begin position="250"/>
        <end position="291"/>
    </location>
</feature>
<proteinExistence type="predicted"/>
<keyword evidence="2" id="KW-0238">DNA-binding</keyword>
<keyword evidence="4" id="KW-0539">Nucleus</keyword>
<dbReference type="PROSITE" id="PS51005">
    <property type="entry name" value="NAC"/>
    <property type="match status" value="1"/>
</dbReference>
<sequence>MSHPAAPLPSDLEFNCPDKEVIWTLHKFIHGCPLPCNVIKDIDPYDSHPDNLPDRTWFLSHSEVDTFNDHGSWKVKGAPSNVFSDSTATGLRTTLEFCDSQAPHERITNRVMQVYSILQRGHSEGSNVKASEDDDIVMLGLTERSLEHQHQNLHEIDHPPEGDFLELIDLLDDPESPSSSESSCMTMSSDECFDSLALLQELKPENNQNGAGCKFNVSAPVKPNEVVVFPATTGSRDREKMLTPSEIPKTDSSTPESTVHCQGSKIPKQNSEAPSRNEGSSSNSHNLTPPFSSHIVAADQENTAAVVRKKKFRKYLCFMPF</sequence>
<dbReference type="InterPro" id="IPR036093">
    <property type="entry name" value="NAC_dom_sf"/>
</dbReference>
<keyword evidence="1" id="KW-0805">Transcription regulation</keyword>